<dbReference type="FunFam" id="3.40.50.300:FF:000565">
    <property type="entry name" value="ABC bile acid transporter"/>
    <property type="match status" value="1"/>
</dbReference>
<feature type="compositionally biased region" description="Basic and acidic residues" evidence="9">
    <location>
        <begin position="134"/>
        <end position="158"/>
    </location>
</feature>
<dbReference type="CDD" id="cd03244">
    <property type="entry name" value="ABCC_MRP_domain2"/>
    <property type="match status" value="1"/>
</dbReference>
<evidence type="ECO:0000256" key="9">
    <source>
        <dbReference type="SAM" id="MobiDB-lite"/>
    </source>
</evidence>
<evidence type="ECO:0000256" key="2">
    <source>
        <dbReference type="ARBA" id="ARBA00009726"/>
    </source>
</evidence>
<accession>A0AAW0FEW6</accession>
<evidence type="ECO:0000256" key="7">
    <source>
        <dbReference type="ARBA" id="ARBA00022989"/>
    </source>
</evidence>
<dbReference type="InterPro" id="IPR003593">
    <property type="entry name" value="AAA+_ATPase"/>
</dbReference>
<dbReference type="AlphaFoldDB" id="A0AAW0FEW6"/>
<evidence type="ECO:0000259" key="11">
    <source>
        <dbReference type="PROSITE" id="PS50893"/>
    </source>
</evidence>
<feature type="compositionally biased region" description="Polar residues" evidence="9">
    <location>
        <begin position="91"/>
        <end position="114"/>
    </location>
</feature>
<dbReference type="Pfam" id="PF00005">
    <property type="entry name" value="ABC_tran"/>
    <property type="match status" value="2"/>
</dbReference>
<evidence type="ECO:0000256" key="5">
    <source>
        <dbReference type="ARBA" id="ARBA00022741"/>
    </source>
</evidence>
<dbReference type="PANTHER" id="PTHR24223">
    <property type="entry name" value="ATP-BINDING CASSETTE SUB-FAMILY C"/>
    <property type="match status" value="1"/>
</dbReference>
<feature type="compositionally biased region" description="Basic residues" evidence="9">
    <location>
        <begin position="164"/>
        <end position="175"/>
    </location>
</feature>
<evidence type="ECO:0000256" key="1">
    <source>
        <dbReference type="ARBA" id="ARBA00004141"/>
    </source>
</evidence>
<dbReference type="Proteomes" id="UP001385951">
    <property type="component" value="Unassembled WGS sequence"/>
</dbReference>
<keyword evidence="13" id="KW-1185">Reference proteome</keyword>
<dbReference type="PROSITE" id="PS50893">
    <property type="entry name" value="ABC_TRANSPORTER_2"/>
    <property type="match status" value="1"/>
</dbReference>
<dbReference type="GO" id="GO:0016020">
    <property type="term" value="C:membrane"/>
    <property type="evidence" value="ECO:0007669"/>
    <property type="project" value="UniProtKB-SubCell"/>
</dbReference>
<protein>
    <recommendedName>
        <fullName evidence="11">ABC transporter domain-containing protein</fullName>
    </recommendedName>
</protein>
<feature type="region of interest" description="Disordered" evidence="9">
    <location>
        <begin position="31"/>
        <end position="215"/>
    </location>
</feature>
<dbReference type="InterPro" id="IPR027417">
    <property type="entry name" value="P-loop_NTPase"/>
</dbReference>
<dbReference type="InterPro" id="IPR003439">
    <property type="entry name" value="ABC_transporter-like_ATP-bd"/>
</dbReference>
<keyword evidence="5" id="KW-0547">Nucleotide-binding</keyword>
<dbReference type="InterPro" id="IPR050173">
    <property type="entry name" value="ABC_transporter_C-like"/>
</dbReference>
<keyword evidence="4 10" id="KW-0812">Transmembrane</keyword>
<keyword evidence="8 10" id="KW-0472">Membrane</keyword>
<evidence type="ECO:0000256" key="6">
    <source>
        <dbReference type="ARBA" id="ARBA00022840"/>
    </source>
</evidence>
<dbReference type="GO" id="GO:0016887">
    <property type="term" value="F:ATP hydrolysis activity"/>
    <property type="evidence" value="ECO:0007669"/>
    <property type="project" value="InterPro"/>
</dbReference>
<evidence type="ECO:0000256" key="4">
    <source>
        <dbReference type="ARBA" id="ARBA00022692"/>
    </source>
</evidence>
<feature type="compositionally biased region" description="Basic residues" evidence="9">
    <location>
        <begin position="115"/>
        <end position="128"/>
    </location>
</feature>
<dbReference type="PROSITE" id="PS00211">
    <property type="entry name" value="ABC_TRANSPORTER_1"/>
    <property type="match status" value="2"/>
</dbReference>
<feature type="transmembrane region" description="Helical" evidence="10">
    <location>
        <begin position="433"/>
        <end position="460"/>
    </location>
</feature>
<feature type="domain" description="ABC transporter" evidence="11">
    <location>
        <begin position="524"/>
        <end position="777"/>
    </location>
</feature>
<evidence type="ECO:0000313" key="12">
    <source>
        <dbReference type="EMBL" id="KAK7678757.1"/>
    </source>
</evidence>
<dbReference type="PANTHER" id="PTHR24223:SF456">
    <property type="entry name" value="MULTIDRUG RESISTANCE-ASSOCIATED PROTEIN LETHAL(2)03659"/>
    <property type="match status" value="1"/>
</dbReference>
<reference evidence="12 13" key="1">
    <citation type="submission" date="2022-09" db="EMBL/GenBank/DDBJ databases">
        <authorList>
            <person name="Palmer J.M."/>
        </authorList>
    </citation>
    <scope>NUCLEOTIDE SEQUENCE [LARGE SCALE GENOMIC DNA]</scope>
    <source>
        <strain evidence="12 13">DSM 7382</strain>
    </source>
</reference>
<dbReference type="SUPFAM" id="SSF52540">
    <property type="entry name" value="P-loop containing nucleoside triphosphate hydrolases"/>
    <property type="match status" value="2"/>
</dbReference>
<comment type="subcellular location">
    <subcellularLocation>
        <location evidence="1">Membrane</location>
        <topology evidence="1">Multi-pass membrane protein</topology>
    </subcellularLocation>
</comment>
<keyword evidence="6" id="KW-0067">ATP-binding</keyword>
<dbReference type="GO" id="GO:0042626">
    <property type="term" value="F:ATPase-coupled transmembrane transporter activity"/>
    <property type="evidence" value="ECO:0007669"/>
    <property type="project" value="TreeGrafter"/>
</dbReference>
<comment type="caution">
    <text evidence="12">The sequence shown here is derived from an EMBL/GenBank/DDBJ whole genome shotgun (WGS) entry which is preliminary data.</text>
</comment>
<name>A0AAW0FEW6_9APHY</name>
<keyword evidence="7 10" id="KW-1133">Transmembrane helix</keyword>
<keyword evidence="3" id="KW-0813">Transport</keyword>
<dbReference type="GO" id="GO:0005524">
    <property type="term" value="F:ATP binding"/>
    <property type="evidence" value="ECO:0007669"/>
    <property type="project" value="UniProtKB-KW"/>
</dbReference>
<dbReference type="EMBL" id="JASBNA010000067">
    <property type="protein sequence ID" value="KAK7678757.1"/>
    <property type="molecule type" value="Genomic_DNA"/>
</dbReference>
<evidence type="ECO:0000256" key="3">
    <source>
        <dbReference type="ARBA" id="ARBA00022448"/>
    </source>
</evidence>
<proteinExistence type="inferred from homology"/>
<sequence length="790" mass="90100">MERPEKGLPSSIVNEGAAGRVTCGLCVKIMSDPFQSPSRNNDEDHLTPYQRFQLQQRRERASVQQESLDEPHRLLQPYSSHLSPPHPGDESSATHTYVDPSTLNTPNYTANHTPSPKKRKKKVQKRRLKSENPNYKKHESQQDHVEQEAEQAAEKEAQQDGQHQHKKKRQRRKPPPKMDDQSEINPFPQTPVKEHKTTPYENPPANNVQPADLENPNALHNEKRLFSWCFSKEVPPVTAPEERKSYPWKKANPFNDDIAMLSAKDHTEIGERGVTLSGGQKARINLARATYADKNILLFDDVLSAVDARVATHQLSLVENADKIVFLNGDGSIDVGTLSELSYRNRNFRTLTDFYKDSNKPTNDAPLGQINYSNEQIYNTTNPYNEDLYLSREETNAPEPGDLTGRTLEDEDRATNAISWEIYKRYINLGSGIFGYLAVPVFLIIITLATFCQLFTNTWLSWWTEKKFKQLSDHYYVGWSMTQVENEMNSVERLHSYAFHLPQEAQYEIPEQKPPQEWPAAGFIQVKDLSIRYRPNLPLVLKNLNFNIYPGEKVGICGRTGAGKSSIMTALYRLNELETGSIRIDGLDISQMGLYDLRSRLSIIPQDPVLFQGSIRRNLDPFDQYDDDILWDSLRRAGLIDELQLFKMKGIKLDPENNVGLDDLPKFHLDQLVEDDGNNFSLGEKQLLALARALVRNSKILVLDEATSSVDYGTDAKIQETIVNEFTQCTILTIAHRLKTILNYDRILVMDNGSIVEKGTPLELFDKNGVFTNMCGKANIRRDEIVEHLY</sequence>
<gene>
    <name evidence="12" type="ORF">QCA50_018192</name>
</gene>
<evidence type="ECO:0000256" key="8">
    <source>
        <dbReference type="ARBA" id="ARBA00023136"/>
    </source>
</evidence>
<dbReference type="Gene3D" id="3.40.50.300">
    <property type="entry name" value="P-loop containing nucleotide triphosphate hydrolases"/>
    <property type="match status" value="2"/>
</dbReference>
<dbReference type="InterPro" id="IPR017871">
    <property type="entry name" value="ABC_transporter-like_CS"/>
</dbReference>
<evidence type="ECO:0000313" key="13">
    <source>
        <dbReference type="Proteomes" id="UP001385951"/>
    </source>
</evidence>
<organism evidence="12 13">
    <name type="scientific">Cerrena zonata</name>
    <dbReference type="NCBI Taxonomy" id="2478898"/>
    <lineage>
        <taxon>Eukaryota</taxon>
        <taxon>Fungi</taxon>
        <taxon>Dikarya</taxon>
        <taxon>Basidiomycota</taxon>
        <taxon>Agaricomycotina</taxon>
        <taxon>Agaricomycetes</taxon>
        <taxon>Polyporales</taxon>
        <taxon>Cerrenaceae</taxon>
        <taxon>Cerrena</taxon>
    </lineage>
</organism>
<dbReference type="SMART" id="SM00382">
    <property type="entry name" value="AAA"/>
    <property type="match status" value="1"/>
</dbReference>
<comment type="similarity">
    <text evidence="2">Belongs to the ABC transporter superfamily. ABCC family. Conjugate transporter (TC 3.A.1.208) subfamily.</text>
</comment>
<evidence type="ECO:0000256" key="10">
    <source>
        <dbReference type="SAM" id="Phobius"/>
    </source>
</evidence>